<feature type="transmembrane region" description="Helical" evidence="1">
    <location>
        <begin position="135"/>
        <end position="158"/>
    </location>
</feature>
<dbReference type="Gene3D" id="1.10.10.60">
    <property type="entry name" value="Homeodomain-like"/>
    <property type="match status" value="1"/>
</dbReference>
<dbReference type="InterPro" id="IPR018060">
    <property type="entry name" value="HTH_AraC"/>
</dbReference>
<proteinExistence type="predicted"/>
<feature type="domain" description="HTH araC/xylS-type" evidence="2">
    <location>
        <begin position="253"/>
        <end position="359"/>
    </location>
</feature>
<reference evidence="3" key="2">
    <citation type="submission" date="2020-09" db="EMBL/GenBank/DDBJ databases">
        <authorList>
            <person name="Sun Q."/>
            <person name="Kim S."/>
        </authorList>
    </citation>
    <scope>NUCLEOTIDE SEQUENCE</scope>
    <source>
        <strain evidence="3">KCTC 22164</strain>
    </source>
</reference>
<keyword evidence="1" id="KW-0472">Membrane</keyword>
<accession>A0A918JGB8</accession>
<keyword evidence="1" id="KW-0812">Transmembrane</keyword>
<feature type="transmembrane region" description="Helical" evidence="1">
    <location>
        <begin position="67"/>
        <end position="85"/>
    </location>
</feature>
<sequence length="359" mass="40914">MTVSGLFYQYTLYATSLVYLVVLWRYIQCYQRLPGRHWLTVAVGCWPLLVIDEWLKLFELSALSPFTWLFEFVPVLLLAACYKAARPLMLDRVKKYSRMWVVVAAVMLAQIPLWLTSPDIKMQWFMAAPVGEPLIYWPFYLVPLLTGFGVLLFGILIAEDVQHYHQLLPAQVVDVNQYKIRRMAGVMGATVGIAFSCILLVSAAAFGFFTIPFWLSLFHLVMAVTCLFVIGALVSPRTTSPCPLDMQRLDACDESQAVMRDTLARAEQTIIHTKGYKQLGLTIKAFSQDADIDPTLLAIALRMSPRKNFRGFVYHYRLEYAKKVLLRSDAKINRVARRLGINSEKFLSGALVSYLRKMD</sequence>
<keyword evidence="1" id="KW-1133">Transmembrane helix</keyword>
<feature type="transmembrane region" description="Helical" evidence="1">
    <location>
        <begin position="38"/>
        <end position="55"/>
    </location>
</feature>
<name>A0A918JGB8_9ALTE</name>
<feature type="transmembrane region" description="Helical" evidence="1">
    <location>
        <begin position="6"/>
        <end position="26"/>
    </location>
</feature>
<feature type="transmembrane region" description="Helical" evidence="1">
    <location>
        <begin position="97"/>
        <end position="115"/>
    </location>
</feature>
<dbReference type="GO" id="GO:0043565">
    <property type="term" value="F:sequence-specific DNA binding"/>
    <property type="evidence" value="ECO:0007669"/>
    <property type="project" value="InterPro"/>
</dbReference>
<comment type="caution">
    <text evidence="3">The sequence shown here is derived from an EMBL/GenBank/DDBJ whole genome shotgun (WGS) entry which is preliminary data.</text>
</comment>
<dbReference type="Proteomes" id="UP000631300">
    <property type="component" value="Unassembled WGS sequence"/>
</dbReference>
<dbReference type="EMBL" id="BMXP01000002">
    <property type="protein sequence ID" value="GGW79976.1"/>
    <property type="molecule type" value="Genomic_DNA"/>
</dbReference>
<evidence type="ECO:0000256" key="1">
    <source>
        <dbReference type="SAM" id="Phobius"/>
    </source>
</evidence>
<dbReference type="PROSITE" id="PS01124">
    <property type="entry name" value="HTH_ARAC_FAMILY_2"/>
    <property type="match status" value="1"/>
</dbReference>
<organism evidence="3 4">
    <name type="scientific">Alteromonas halophila</name>
    <dbReference type="NCBI Taxonomy" id="516698"/>
    <lineage>
        <taxon>Bacteria</taxon>
        <taxon>Pseudomonadati</taxon>
        <taxon>Pseudomonadota</taxon>
        <taxon>Gammaproteobacteria</taxon>
        <taxon>Alteromonadales</taxon>
        <taxon>Alteromonadaceae</taxon>
        <taxon>Alteromonas/Salinimonas group</taxon>
        <taxon>Alteromonas</taxon>
    </lineage>
</organism>
<keyword evidence="4" id="KW-1185">Reference proteome</keyword>
<gene>
    <name evidence="3" type="ORF">GCM10007391_11000</name>
</gene>
<dbReference type="RefSeq" id="WP_189404186.1">
    <property type="nucleotide sequence ID" value="NZ_BMXP01000002.1"/>
</dbReference>
<reference evidence="3" key="1">
    <citation type="journal article" date="2014" name="Int. J. Syst. Evol. Microbiol.">
        <title>Complete genome sequence of Corynebacterium casei LMG S-19264T (=DSM 44701T), isolated from a smear-ripened cheese.</title>
        <authorList>
            <consortium name="US DOE Joint Genome Institute (JGI-PGF)"/>
            <person name="Walter F."/>
            <person name="Albersmeier A."/>
            <person name="Kalinowski J."/>
            <person name="Ruckert C."/>
        </authorList>
    </citation>
    <scope>NUCLEOTIDE SEQUENCE</scope>
    <source>
        <strain evidence="3">KCTC 22164</strain>
    </source>
</reference>
<evidence type="ECO:0000259" key="2">
    <source>
        <dbReference type="PROSITE" id="PS01124"/>
    </source>
</evidence>
<protein>
    <recommendedName>
        <fullName evidence="2">HTH araC/xylS-type domain-containing protein</fullName>
    </recommendedName>
</protein>
<dbReference type="AlphaFoldDB" id="A0A918JGB8"/>
<dbReference type="GO" id="GO:0003700">
    <property type="term" value="F:DNA-binding transcription factor activity"/>
    <property type="evidence" value="ECO:0007669"/>
    <property type="project" value="InterPro"/>
</dbReference>
<evidence type="ECO:0000313" key="3">
    <source>
        <dbReference type="EMBL" id="GGW79976.1"/>
    </source>
</evidence>
<evidence type="ECO:0000313" key="4">
    <source>
        <dbReference type="Proteomes" id="UP000631300"/>
    </source>
</evidence>
<feature type="transmembrane region" description="Helical" evidence="1">
    <location>
        <begin position="213"/>
        <end position="234"/>
    </location>
</feature>
<feature type="transmembrane region" description="Helical" evidence="1">
    <location>
        <begin position="186"/>
        <end position="207"/>
    </location>
</feature>